<dbReference type="GO" id="GO:0036503">
    <property type="term" value="P:ERAD pathway"/>
    <property type="evidence" value="ECO:0007669"/>
    <property type="project" value="TreeGrafter"/>
</dbReference>
<dbReference type="InterPro" id="IPR001810">
    <property type="entry name" value="F-box_dom"/>
</dbReference>
<feature type="region of interest" description="Disordered" evidence="1">
    <location>
        <begin position="1"/>
        <end position="33"/>
    </location>
</feature>
<dbReference type="Gene3D" id="2.60.120.260">
    <property type="entry name" value="Galactose-binding domain-like"/>
    <property type="match status" value="1"/>
</dbReference>
<dbReference type="GO" id="GO:0061630">
    <property type="term" value="F:ubiquitin protein ligase activity"/>
    <property type="evidence" value="ECO:0007669"/>
    <property type="project" value="TreeGrafter"/>
</dbReference>
<dbReference type="SUPFAM" id="SSF81383">
    <property type="entry name" value="F-box domain"/>
    <property type="match status" value="1"/>
</dbReference>
<accession>A0A0A7RPT5</accession>
<organism evidence="4">
    <name type="scientific">Littorina littorea</name>
    <name type="common">Common periwinkle</name>
    <dbReference type="NCBI Taxonomy" id="31216"/>
    <lineage>
        <taxon>Eukaryota</taxon>
        <taxon>Metazoa</taxon>
        <taxon>Spiralia</taxon>
        <taxon>Lophotrochozoa</taxon>
        <taxon>Mollusca</taxon>
        <taxon>Gastropoda</taxon>
        <taxon>Caenogastropoda</taxon>
        <taxon>Littorinimorpha</taxon>
        <taxon>Littorinoidea</taxon>
        <taxon>Littorinidae</taxon>
        <taxon>Littorina</taxon>
    </lineage>
</organism>
<evidence type="ECO:0000313" key="4">
    <source>
        <dbReference type="EMBL" id="AJA37839.1"/>
    </source>
</evidence>
<dbReference type="InterPro" id="IPR036047">
    <property type="entry name" value="F-box-like_dom_sf"/>
</dbReference>
<dbReference type="PROSITE" id="PS50181">
    <property type="entry name" value="FBOX"/>
    <property type="match status" value="1"/>
</dbReference>
<dbReference type="GO" id="GO:0005737">
    <property type="term" value="C:cytoplasm"/>
    <property type="evidence" value="ECO:0007669"/>
    <property type="project" value="TreeGrafter"/>
</dbReference>
<dbReference type="PANTHER" id="PTHR12125">
    <property type="entry name" value="F-BOX ONLY PROTEIN 6-LIKE PROTEIN"/>
    <property type="match status" value="1"/>
</dbReference>
<sequence>MNSGCFRKEENSNAKAVGMKPSEGGAASSAEQETAVIMGSEASSENGKEVHYCGFNISALPEELFMHVLMFVPPTDVVKRCSLVCKHWLAVSRDQSMWRRKCEQEGKYVPSVKGLHLTPKDFMRIYFKNPYGRNLLRNTRAQSMEYWYKPGNYLSASVETSPAGADPIADFVPPEEIQGKPVQNWVTSYQFTTITQQVHLLAEGCSAEVLDNVRPPIYASAWCAARWDCGAKFQLVVKLLNKDQTTVDAVEKDINMSDHPDRRIWHKVEHTFTDYKPGVRSIKFQMGGVDTQFWAGNYGSKFTLPCLRFIFSKTDEDKQ</sequence>
<dbReference type="SUPFAM" id="SSF49785">
    <property type="entry name" value="Galactose-binding domain-like"/>
    <property type="match status" value="1"/>
</dbReference>
<dbReference type="Pfam" id="PF12937">
    <property type="entry name" value="F-box-like"/>
    <property type="match status" value="1"/>
</dbReference>
<dbReference type="Pfam" id="PF04300">
    <property type="entry name" value="FBA"/>
    <property type="match status" value="1"/>
</dbReference>
<feature type="compositionally biased region" description="Basic and acidic residues" evidence="1">
    <location>
        <begin position="1"/>
        <end position="12"/>
    </location>
</feature>
<dbReference type="SMART" id="SM01198">
    <property type="entry name" value="FBA"/>
    <property type="match status" value="1"/>
</dbReference>
<dbReference type="PANTHER" id="PTHR12125:SF5">
    <property type="entry name" value="F-BOX DOMAIN-CONTAINING PROTEIN"/>
    <property type="match status" value="1"/>
</dbReference>
<dbReference type="PROSITE" id="PS51114">
    <property type="entry name" value="FBA"/>
    <property type="match status" value="1"/>
</dbReference>
<dbReference type="AlphaFoldDB" id="A0A0A7RPT5"/>
<name>A0A0A7RPT5_LITLI</name>
<dbReference type="FunFam" id="2.60.120.260:FF:000012">
    <property type="entry name" value="F-box only protein 2"/>
    <property type="match status" value="1"/>
</dbReference>
<dbReference type="GO" id="GO:0031146">
    <property type="term" value="P:SCF-dependent proteasomal ubiquitin-dependent protein catabolic process"/>
    <property type="evidence" value="ECO:0007669"/>
    <property type="project" value="TreeGrafter"/>
</dbReference>
<dbReference type="GO" id="GO:0006516">
    <property type="term" value="P:glycoprotein catabolic process"/>
    <property type="evidence" value="ECO:0007669"/>
    <property type="project" value="TreeGrafter"/>
</dbReference>
<dbReference type="InterPro" id="IPR039752">
    <property type="entry name" value="F-box_only"/>
</dbReference>
<dbReference type="EMBL" id="KM892425">
    <property type="protein sequence ID" value="AJA37839.1"/>
    <property type="molecule type" value="mRNA"/>
</dbReference>
<protein>
    <submittedName>
        <fullName evidence="4">F-box protein-like protein</fullName>
    </submittedName>
</protein>
<evidence type="ECO:0000259" key="3">
    <source>
        <dbReference type="PROSITE" id="PS51114"/>
    </source>
</evidence>
<dbReference type="InterPro" id="IPR008979">
    <property type="entry name" value="Galactose-bd-like_sf"/>
</dbReference>
<evidence type="ECO:0000256" key="1">
    <source>
        <dbReference type="SAM" id="MobiDB-lite"/>
    </source>
</evidence>
<feature type="domain" description="FBA" evidence="3">
    <location>
        <begin position="125"/>
        <end position="311"/>
    </location>
</feature>
<proteinExistence type="evidence at transcript level"/>
<dbReference type="Gene3D" id="1.20.1280.50">
    <property type="match status" value="1"/>
</dbReference>
<dbReference type="InterPro" id="IPR007397">
    <property type="entry name" value="F-box-assoc_dom"/>
</dbReference>
<evidence type="ECO:0000259" key="2">
    <source>
        <dbReference type="PROSITE" id="PS50181"/>
    </source>
</evidence>
<dbReference type="GO" id="GO:0019005">
    <property type="term" value="C:SCF ubiquitin ligase complex"/>
    <property type="evidence" value="ECO:0007669"/>
    <property type="project" value="TreeGrafter"/>
</dbReference>
<feature type="domain" description="F-box" evidence="2">
    <location>
        <begin position="54"/>
        <end position="101"/>
    </location>
</feature>
<reference evidence="4" key="1">
    <citation type="journal article" date="2015" name="Dev. Comp. Immunol.">
        <title>Lectin-like molecules in transcriptome of Littorina littorea hemocytes.</title>
        <authorList>
            <person name="Gorbushin A.M."/>
            <person name="Borisova E.A."/>
        </authorList>
    </citation>
    <scope>NUCLEOTIDE SEQUENCE</scope>
</reference>
<dbReference type="FunFam" id="1.20.1280.50:FF:000002">
    <property type="entry name" value="F-box only protein 44"/>
    <property type="match status" value="1"/>
</dbReference>
<dbReference type="SMART" id="SM00256">
    <property type="entry name" value="FBOX"/>
    <property type="match status" value="1"/>
</dbReference>